<evidence type="ECO:0000259" key="5">
    <source>
        <dbReference type="PROSITE" id="PS51186"/>
    </source>
</evidence>
<accession>A0A562V1F9</accession>
<dbReference type="Pfam" id="PF00583">
    <property type="entry name" value="Acetyltransf_1"/>
    <property type="match status" value="2"/>
</dbReference>
<dbReference type="PIRSF" id="PIRSF021524">
    <property type="entry name" value="MSH_acetyltransferase"/>
    <property type="match status" value="1"/>
</dbReference>
<sequence length="301" mass="32869">MDILDRPTADDVADVIALVDVGTAADGLAALGEQTLLDLRHGDAGKAAHLLIRDADTGLAGFAVVGLSNPATATMELVVHPMRRRRGLGDALVSTAVRIAREHGATELHAWAHGDHPSALALADRYGFTRPRVLWQMRRSLTDAEPEVETPEQVRIRAFVPGRDEQRLLDVNNAAFADHPEQGVWTLRDVAVREREPWFDPAGLLLAERVEDGELLGFHWTKVHGHGDSAIGEIYVLGVAPAAQGLKLGGVLTMAGLHHLRDRGLSKVMLYVDESNTRAVQLYTRSGFRRWTTDVEYALGL</sequence>
<dbReference type="AlphaFoldDB" id="A0A562V1F9"/>
<dbReference type="EC" id="2.3.1.189" evidence="4"/>
<dbReference type="InterPro" id="IPR017813">
    <property type="entry name" value="Mycothiol_AcTrfase"/>
</dbReference>
<keyword evidence="7" id="KW-1185">Reference proteome</keyword>
<dbReference type="GO" id="GO:0035447">
    <property type="term" value="F:mycothiol synthase activity"/>
    <property type="evidence" value="ECO:0007669"/>
    <property type="project" value="UniProtKB-UniRule"/>
</dbReference>
<feature type="binding site" evidence="4">
    <location>
        <position position="222"/>
    </location>
    <ligand>
        <name>1D-myo-inositol 2-(L-cysteinylamino)-2-deoxy-alpha-D-glucopyranoside</name>
        <dbReference type="ChEBI" id="CHEBI:58887"/>
    </ligand>
</feature>
<comment type="caution">
    <text evidence="4">Lacks conserved residue(s) required for the propagation of feature annotation.</text>
</comment>
<dbReference type="NCBIfam" id="TIGR03448">
    <property type="entry name" value="mycothiol_MshD"/>
    <property type="match status" value="1"/>
</dbReference>
<feature type="binding site" evidence="4">
    <location>
        <position position="181"/>
    </location>
    <ligand>
        <name>1D-myo-inositol 2-(L-cysteinylamino)-2-deoxy-alpha-D-glucopyranoside</name>
        <dbReference type="ChEBI" id="CHEBI:58887"/>
    </ligand>
</feature>
<comment type="catalytic activity">
    <reaction evidence="4">
        <text>1D-myo-inositol 2-(L-cysteinylamino)-2-deoxy-alpha-D-glucopyranoside + acetyl-CoA = mycothiol + CoA + H(+)</text>
        <dbReference type="Rhea" id="RHEA:26172"/>
        <dbReference type="ChEBI" id="CHEBI:15378"/>
        <dbReference type="ChEBI" id="CHEBI:16768"/>
        <dbReference type="ChEBI" id="CHEBI:57287"/>
        <dbReference type="ChEBI" id="CHEBI:57288"/>
        <dbReference type="ChEBI" id="CHEBI:58887"/>
        <dbReference type="EC" id="2.3.1.189"/>
    </reaction>
</comment>
<feature type="binding site" evidence="4">
    <location>
        <begin position="276"/>
        <end position="281"/>
    </location>
    <ligand>
        <name>acetyl-CoA</name>
        <dbReference type="ChEBI" id="CHEBI:57288"/>
        <label>2</label>
    </ligand>
</feature>
<comment type="similarity">
    <text evidence="4">Belongs to the acetyltransferase family. MshD subfamily.</text>
</comment>
<dbReference type="PANTHER" id="PTHR43877:SF1">
    <property type="entry name" value="ACETYLTRANSFERASE"/>
    <property type="match status" value="1"/>
</dbReference>
<feature type="binding site" evidence="4">
    <location>
        <position position="271"/>
    </location>
    <ligand>
        <name>1D-myo-inositol 2-(L-cysteinylamino)-2-deoxy-alpha-D-glucopyranoside</name>
        <dbReference type="ChEBI" id="CHEBI:58887"/>
    </ligand>
</feature>
<reference evidence="6 7" key="1">
    <citation type="journal article" date="2013" name="Stand. Genomic Sci.">
        <title>Genomic Encyclopedia of Type Strains, Phase I: The one thousand microbial genomes (KMG-I) project.</title>
        <authorList>
            <person name="Kyrpides N.C."/>
            <person name="Woyke T."/>
            <person name="Eisen J.A."/>
            <person name="Garrity G."/>
            <person name="Lilburn T.G."/>
            <person name="Beck B.J."/>
            <person name="Whitman W.B."/>
            <person name="Hugenholtz P."/>
            <person name="Klenk H.P."/>
        </authorList>
    </citation>
    <scope>NUCLEOTIDE SEQUENCE [LARGE SCALE GENOMIC DNA]</scope>
    <source>
        <strain evidence="6 7">DSM 45044</strain>
    </source>
</reference>
<feature type="binding site" evidence="4">
    <location>
        <position position="33"/>
    </location>
    <ligand>
        <name>1D-myo-inositol 2-(L-cysteinylamino)-2-deoxy-alpha-D-glucopyranoside</name>
        <dbReference type="ChEBI" id="CHEBI:58887"/>
    </ligand>
</feature>
<dbReference type="InterPro" id="IPR000182">
    <property type="entry name" value="GNAT_dom"/>
</dbReference>
<feature type="domain" description="N-acetyltransferase" evidence="5">
    <location>
        <begin position="1"/>
        <end position="157"/>
    </location>
</feature>
<feature type="domain" description="N-acetyltransferase" evidence="5">
    <location>
        <begin position="154"/>
        <end position="301"/>
    </location>
</feature>
<dbReference type="InterPro" id="IPR050832">
    <property type="entry name" value="Bact_Acetyltransf"/>
</dbReference>
<name>A0A562V1F9_9ACTN</name>
<evidence type="ECO:0000256" key="2">
    <source>
        <dbReference type="ARBA" id="ARBA00022737"/>
    </source>
</evidence>
<dbReference type="InterPro" id="IPR016181">
    <property type="entry name" value="Acyl_CoA_acyltransferase"/>
</dbReference>
<evidence type="ECO:0000256" key="4">
    <source>
        <dbReference type="HAMAP-Rule" id="MF_01698"/>
    </source>
</evidence>
<keyword evidence="1 4" id="KW-0808">Transferase</keyword>
<comment type="function">
    <text evidence="4">Catalyzes the transfer of acetyl from acetyl-CoA to desacetylmycothiol (Cys-GlcN-Ins) to form mycothiol.</text>
</comment>
<dbReference type="Gene3D" id="3.40.630.30">
    <property type="match status" value="1"/>
</dbReference>
<evidence type="ECO:0000313" key="6">
    <source>
        <dbReference type="EMBL" id="TWJ11642.1"/>
    </source>
</evidence>
<keyword evidence="2 4" id="KW-0677">Repeat</keyword>
<comment type="caution">
    <text evidence="6">The sequence shown here is derived from an EMBL/GenBank/DDBJ whole genome shotgun (WGS) entry which is preliminary data.</text>
</comment>
<dbReference type="CDD" id="cd04301">
    <property type="entry name" value="NAT_SF"/>
    <property type="match status" value="2"/>
</dbReference>
<feature type="binding site" evidence="4">
    <location>
        <position position="233"/>
    </location>
    <ligand>
        <name>1D-myo-inositol 2-(L-cysteinylamino)-2-deoxy-alpha-D-glucopyranoside</name>
        <dbReference type="ChEBI" id="CHEBI:58887"/>
    </ligand>
</feature>
<dbReference type="PROSITE" id="PS51186">
    <property type="entry name" value="GNAT"/>
    <property type="match status" value="2"/>
</dbReference>
<feature type="binding site" evidence="4">
    <location>
        <begin position="77"/>
        <end position="79"/>
    </location>
    <ligand>
        <name>acetyl-CoA</name>
        <dbReference type="ChEBI" id="CHEBI:57288"/>
        <label>1</label>
    </ligand>
</feature>
<keyword evidence="3 4" id="KW-0012">Acyltransferase</keyword>
<dbReference type="PANTHER" id="PTHR43877">
    <property type="entry name" value="AMINOALKYLPHOSPHONATE N-ACETYLTRANSFERASE-RELATED-RELATED"/>
    <property type="match status" value="1"/>
</dbReference>
<dbReference type="SUPFAM" id="SSF55729">
    <property type="entry name" value="Acyl-CoA N-acyltransferases (Nat)"/>
    <property type="match status" value="1"/>
</dbReference>
<dbReference type="GO" id="GO:0010125">
    <property type="term" value="P:mycothiol biosynthetic process"/>
    <property type="evidence" value="ECO:0007669"/>
    <property type="project" value="UniProtKB-UniRule"/>
</dbReference>
<evidence type="ECO:0000256" key="3">
    <source>
        <dbReference type="ARBA" id="ARBA00023315"/>
    </source>
</evidence>
<protein>
    <recommendedName>
        <fullName evidence="4">Mycothiol acetyltransferase</fullName>
        <shortName evidence="4">MSH acetyltransferase</shortName>
        <ecNumber evidence="4">2.3.1.189</ecNumber>
    </recommendedName>
    <alternativeName>
        <fullName evidence="4">Mycothiol synthase</fullName>
    </alternativeName>
</protein>
<dbReference type="Proteomes" id="UP000321617">
    <property type="component" value="Unassembled WGS sequence"/>
</dbReference>
<comment type="subunit">
    <text evidence="4">Monomer.</text>
</comment>
<dbReference type="RefSeq" id="WP_147138039.1">
    <property type="nucleotide sequence ID" value="NZ_BAABIJ010000002.1"/>
</dbReference>
<dbReference type="EMBL" id="VLLL01000006">
    <property type="protein sequence ID" value="TWJ11642.1"/>
    <property type="molecule type" value="Genomic_DNA"/>
</dbReference>
<gene>
    <name evidence="4" type="primary">mshD</name>
    <name evidence="6" type="ORF">LX16_2369</name>
</gene>
<dbReference type="OrthoDB" id="3208058at2"/>
<dbReference type="HAMAP" id="MF_01698">
    <property type="entry name" value="MshD"/>
    <property type="match status" value="1"/>
</dbReference>
<organism evidence="6 7">
    <name type="scientific">Stackebrandtia albiflava</name>
    <dbReference type="NCBI Taxonomy" id="406432"/>
    <lineage>
        <taxon>Bacteria</taxon>
        <taxon>Bacillati</taxon>
        <taxon>Actinomycetota</taxon>
        <taxon>Actinomycetes</taxon>
        <taxon>Glycomycetales</taxon>
        <taxon>Glycomycetaceae</taxon>
        <taxon>Stackebrandtia</taxon>
    </lineage>
</organism>
<proteinExistence type="inferred from homology"/>
<feature type="binding site" evidence="4">
    <location>
        <begin position="237"/>
        <end position="239"/>
    </location>
    <ligand>
        <name>acetyl-CoA</name>
        <dbReference type="ChEBI" id="CHEBI:57288"/>
        <label>2</label>
    </ligand>
</feature>
<evidence type="ECO:0000256" key="1">
    <source>
        <dbReference type="ARBA" id="ARBA00022679"/>
    </source>
</evidence>
<evidence type="ECO:0000313" key="7">
    <source>
        <dbReference type="Proteomes" id="UP000321617"/>
    </source>
</evidence>